<dbReference type="AlphaFoldDB" id="A0A2H1WRV4"/>
<feature type="compositionally biased region" description="Basic and acidic residues" evidence="1">
    <location>
        <begin position="182"/>
        <end position="193"/>
    </location>
</feature>
<feature type="region of interest" description="Disordered" evidence="1">
    <location>
        <begin position="169"/>
        <end position="201"/>
    </location>
</feature>
<evidence type="ECO:0000313" key="2">
    <source>
        <dbReference type="EMBL" id="SOQ55805.1"/>
    </source>
</evidence>
<proteinExistence type="predicted"/>
<protein>
    <submittedName>
        <fullName evidence="2">SFRICE_027534</fullName>
    </submittedName>
</protein>
<sequence>MARLFGLFVLPVNVKDARSNGCDCAVYATCMRETEPCYTVDGRTNTKPSKSYAIERNSISRSLYEKYLLKACDVKGTKDERYLKRKTVNKVLSNRGNLFLRGGNHPMTSPALGEARGSVRLLLTKNHPVPTRAIRAGAPAPMSPRWGRGRLQRSSISIALHLTPLHAHARRFRHDSTSPGGKRADGSPNDKRPAPPIVPPE</sequence>
<accession>A0A2H1WRV4</accession>
<reference evidence="2" key="1">
    <citation type="submission" date="2016-07" db="EMBL/GenBank/DDBJ databases">
        <authorList>
            <person name="Bretaudeau A."/>
        </authorList>
    </citation>
    <scope>NUCLEOTIDE SEQUENCE</scope>
    <source>
        <strain evidence="2">Rice</strain>
        <tissue evidence="2">Whole body</tissue>
    </source>
</reference>
<gene>
    <name evidence="2" type="ORF">SFRICE_027534</name>
</gene>
<name>A0A2H1WRV4_SPOFR</name>
<evidence type="ECO:0000256" key="1">
    <source>
        <dbReference type="SAM" id="MobiDB-lite"/>
    </source>
</evidence>
<organism evidence="2">
    <name type="scientific">Spodoptera frugiperda</name>
    <name type="common">Fall armyworm</name>
    <dbReference type="NCBI Taxonomy" id="7108"/>
    <lineage>
        <taxon>Eukaryota</taxon>
        <taxon>Metazoa</taxon>
        <taxon>Ecdysozoa</taxon>
        <taxon>Arthropoda</taxon>
        <taxon>Hexapoda</taxon>
        <taxon>Insecta</taxon>
        <taxon>Pterygota</taxon>
        <taxon>Neoptera</taxon>
        <taxon>Endopterygota</taxon>
        <taxon>Lepidoptera</taxon>
        <taxon>Glossata</taxon>
        <taxon>Ditrysia</taxon>
        <taxon>Noctuoidea</taxon>
        <taxon>Noctuidae</taxon>
        <taxon>Amphipyrinae</taxon>
        <taxon>Spodoptera</taxon>
    </lineage>
</organism>
<dbReference type="EMBL" id="ODYU01010587">
    <property type="protein sequence ID" value="SOQ55805.1"/>
    <property type="molecule type" value="Genomic_DNA"/>
</dbReference>